<evidence type="ECO:0000313" key="2">
    <source>
        <dbReference type="Proteomes" id="UP000015441"/>
    </source>
</evidence>
<accession>N1JH48</accession>
<dbReference type="Pfam" id="PF01501">
    <property type="entry name" value="Glyco_transf_8"/>
    <property type="match status" value="1"/>
</dbReference>
<dbReference type="InterPro" id="IPR002495">
    <property type="entry name" value="Glyco_trans_8"/>
</dbReference>
<sequence>MGESSQFSASRKVWTTLITNAQYLPGLLTLAFSLEKQNSKYPLVALYTDGFPSEGQAVLAARGILTQRIEYLKPKGDVDYSKDPRFHDCWSKLTPFGLLEYDRVVQLDSDMVVLRNMDELMDLELDAPELAGMGVRVFAAGHACICNPLKKTHYPKEWIRENCAFTTQHSTPLIAQTTAPPTNASPLGFINGGLQVVNPSRAVFNLILAHLESNAVLKADFADQSLLSDLFQGRWVPLPYVYNALKTLRWPGVHAEIWRDDEVKNIHYILTPKPWEEIDDTGRNTSHDPTHALWFTVNAERVASEQVRNIPPYYL</sequence>
<evidence type="ECO:0000313" key="1">
    <source>
        <dbReference type="EMBL" id="CCU77118.1"/>
    </source>
</evidence>
<dbReference type="CDD" id="cd02537">
    <property type="entry name" value="GT8_Glycogenin"/>
    <property type="match status" value="1"/>
</dbReference>
<keyword evidence="2" id="KW-1185">Reference proteome</keyword>
<dbReference type="Gene3D" id="3.90.550.10">
    <property type="entry name" value="Spore Coat Polysaccharide Biosynthesis Protein SpsA, Chain A"/>
    <property type="match status" value="1"/>
</dbReference>
<dbReference type="FunFam" id="3.90.550.10:FF:000171">
    <property type="entry name" value="Glycosyl transferase family protein"/>
    <property type="match status" value="1"/>
</dbReference>
<dbReference type="AlphaFoldDB" id="N1JH48"/>
<dbReference type="EMBL" id="CAUH01003369">
    <property type="protein sequence ID" value="CCU77118.1"/>
    <property type="molecule type" value="Genomic_DNA"/>
</dbReference>
<dbReference type="InParanoid" id="N1JH48"/>
<comment type="caution">
    <text evidence="1">The sequence shown here is derived from an EMBL/GenBank/DDBJ whole genome shotgun (WGS) entry which is preliminary data.</text>
</comment>
<dbReference type="PANTHER" id="PTHR11183">
    <property type="entry name" value="GLYCOGENIN SUBFAMILY MEMBER"/>
    <property type="match status" value="1"/>
</dbReference>
<proteinExistence type="predicted"/>
<dbReference type="SUPFAM" id="SSF53448">
    <property type="entry name" value="Nucleotide-diphospho-sugar transferases"/>
    <property type="match status" value="1"/>
</dbReference>
<dbReference type="Proteomes" id="UP000015441">
    <property type="component" value="Unassembled WGS sequence"/>
</dbReference>
<dbReference type="GO" id="GO:0016757">
    <property type="term" value="F:glycosyltransferase activity"/>
    <property type="evidence" value="ECO:0007669"/>
    <property type="project" value="InterPro"/>
</dbReference>
<gene>
    <name evidence="1" type="ORF">BGHDH14_bgh02441</name>
</gene>
<dbReference type="InterPro" id="IPR050587">
    <property type="entry name" value="GNT1/Glycosyltrans_8"/>
</dbReference>
<keyword evidence="1" id="KW-0808">Transferase</keyword>
<dbReference type="InterPro" id="IPR029044">
    <property type="entry name" value="Nucleotide-diphossugar_trans"/>
</dbReference>
<organism evidence="1 2">
    <name type="scientific">Blumeria graminis f. sp. hordei (strain DH14)</name>
    <name type="common">Barley powdery mildew</name>
    <name type="synonym">Oidium monilioides f. sp. hordei</name>
    <dbReference type="NCBI Taxonomy" id="546991"/>
    <lineage>
        <taxon>Eukaryota</taxon>
        <taxon>Fungi</taxon>
        <taxon>Dikarya</taxon>
        <taxon>Ascomycota</taxon>
        <taxon>Pezizomycotina</taxon>
        <taxon>Leotiomycetes</taxon>
        <taxon>Erysiphales</taxon>
        <taxon>Erysiphaceae</taxon>
        <taxon>Blumeria</taxon>
        <taxon>Blumeria hordei</taxon>
    </lineage>
</organism>
<dbReference type="OrthoDB" id="2014201at2759"/>
<dbReference type="HOGENOM" id="CLU_049943_0_0_1"/>
<dbReference type="STRING" id="546991.N1JH48"/>
<protein>
    <submittedName>
        <fullName evidence="1">Glycosyl transferase</fullName>
    </submittedName>
</protein>
<dbReference type="eggNOG" id="KOG1950">
    <property type="taxonomic scope" value="Eukaryota"/>
</dbReference>
<name>N1JH48_BLUG1</name>
<reference evidence="1 2" key="1">
    <citation type="journal article" date="2010" name="Science">
        <title>Genome expansion and gene loss in powdery mildew fungi reveal tradeoffs in extreme parasitism.</title>
        <authorList>
            <person name="Spanu P.D."/>
            <person name="Abbott J.C."/>
            <person name="Amselem J."/>
            <person name="Burgis T.A."/>
            <person name="Soanes D.M."/>
            <person name="Stueber K."/>
            <person name="Ver Loren van Themaat E."/>
            <person name="Brown J.K.M."/>
            <person name="Butcher S.A."/>
            <person name="Gurr S.J."/>
            <person name="Lebrun M.-H."/>
            <person name="Ridout C.J."/>
            <person name="Schulze-Lefert P."/>
            <person name="Talbot N.J."/>
            <person name="Ahmadinejad N."/>
            <person name="Ametz C."/>
            <person name="Barton G.R."/>
            <person name="Benjdia M."/>
            <person name="Bidzinski P."/>
            <person name="Bindschedler L.V."/>
            <person name="Both M."/>
            <person name="Brewer M.T."/>
            <person name="Cadle-Davidson L."/>
            <person name="Cadle-Davidson M.M."/>
            <person name="Collemare J."/>
            <person name="Cramer R."/>
            <person name="Frenkel O."/>
            <person name="Godfrey D."/>
            <person name="Harriman J."/>
            <person name="Hoede C."/>
            <person name="King B.C."/>
            <person name="Klages S."/>
            <person name="Kleemann J."/>
            <person name="Knoll D."/>
            <person name="Koti P.S."/>
            <person name="Kreplak J."/>
            <person name="Lopez-Ruiz F.J."/>
            <person name="Lu X."/>
            <person name="Maekawa T."/>
            <person name="Mahanil S."/>
            <person name="Micali C."/>
            <person name="Milgroom M.G."/>
            <person name="Montana G."/>
            <person name="Noir S."/>
            <person name="O'Connell R.J."/>
            <person name="Oberhaensli S."/>
            <person name="Parlange F."/>
            <person name="Pedersen C."/>
            <person name="Quesneville H."/>
            <person name="Reinhardt R."/>
            <person name="Rott M."/>
            <person name="Sacristan S."/>
            <person name="Schmidt S.M."/>
            <person name="Schoen M."/>
            <person name="Skamnioti P."/>
            <person name="Sommer H."/>
            <person name="Stephens A."/>
            <person name="Takahara H."/>
            <person name="Thordal-Christensen H."/>
            <person name="Vigouroux M."/>
            <person name="Wessling R."/>
            <person name="Wicker T."/>
            <person name="Panstruga R."/>
        </authorList>
    </citation>
    <scope>NUCLEOTIDE SEQUENCE [LARGE SCALE GENOMIC DNA]</scope>
    <source>
        <strain evidence="1">DH14</strain>
    </source>
</reference>